<evidence type="ECO:0000256" key="2">
    <source>
        <dbReference type="ARBA" id="ARBA00022490"/>
    </source>
</evidence>
<feature type="coiled-coil region" evidence="3">
    <location>
        <begin position="312"/>
        <end position="339"/>
    </location>
</feature>
<evidence type="ECO:0000313" key="4">
    <source>
        <dbReference type="EMBL" id="GAV53815.1"/>
    </source>
</evidence>
<comment type="subcellular location">
    <subcellularLocation>
        <location evidence="1">Cytoplasm</location>
    </subcellularLocation>
</comment>
<proteinExistence type="predicted"/>
<dbReference type="EMBL" id="BDGX01000037">
    <property type="protein sequence ID" value="GAV53815.1"/>
    <property type="molecule type" value="Genomic_DNA"/>
</dbReference>
<dbReference type="InterPro" id="IPR028133">
    <property type="entry name" value="Dynamitin"/>
</dbReference>
<dbReference type="PANTHER" id="PTHR15346">
    <property type="entry name" value="DYNACTIN SUBUNIT"/>
    <property type="match status" value="1"/>
</dbReference>
<dbReference type="GO" id="GO:0007017">
    <property type="term" value="P:microtubule-based process"/>
    <property type="evidence" value="ECO:0007669"/>
    <property type="project" value="InterPro"/>
</dbReference>
<accession>A0A1Q3ADW9</accession>
<name>A0A1Q3ADW9_ZYGRO</name>
<comment type="caution">
    <text evidence="4">The sequence shown here is derived from an EMBL/GenBank/DDBJ whole genome shotgun (WGS) entry which is preliminary data.</text>
</comment>
<dbReference type="Proteomes" id="UP000187013">
    <property type="component" value="Unassembled WGS sequence"/>
</dbReference>
<evidence type="ECO:0000256" key="1">
    <source>
        <dbReference type="ARBA" id="ARBA00004496"/>
    </source>
</evidence>
<dbReference type="AlphaFoldDB" id="A0A1Q3ADW9"/>
<dbReference type="OrthoDB" id="4065231at2759"/>
<keyword evidence="3" id="KW-0175">Coiled coil</keyword>
<sequence length="360" mass="41609">MEVIDLSSQQVKDESCEYVDLNQVETEVFESSPLKEVVNNTLDEEQVPNNRSQINTQKIPPIEPTRARLEGLKLEQGSDECRNVDRRKEIPESLEQRLSRIKDELEEIKTLQELGHDSVKFHDLNMLEDLHQKLTSNSQSKMQELRQRLSERAGADTVVLPHFTLNFEDCKRLLELDHKISILEGKVGFSDDQEDDRSLVTKLEVLFRQIKILKNDSDTLSQFHEKLGEINKNYEDSLTGVKARGDTKLYDAIYGGMTTQETKVEELYKYHELLEKYGPILPQLLNRIKQISNMSDRVLESYEIARSLNSCVMDLQSQANKWENILNSLEQKLDQQELDLNRNASYVNKKIASLEANPKS</sequence>
<dbReference type="Pfam" id="PF04912">
    <property type="entry name" value="Dynamitin"/>
    <property type="match status" value="1"/>
</dbReference>
<protein>
    <submittedName>
        <fullName evidence="4">Uncharacterized protein</fullName>
    </submittedName>
</protein>
<gene>
    <name evidence="4" type="ORF">ZYGR_0AK03170</name>
</gene>
<dbReference type="GO" id="GO:0005737">
    <property type="term" value="C:cytoplasm"/>
    <property type="evidence" value="ECO:0007669"/>
    <property type="project" value="UniProtKB-SubCell"/>
</dbReference>
<dbReference type="GO" id="GO:0005869">
    <property type="term" value="C:dynactin complex"/>
    <property type="evidence" value="ECO:0007669"/>
    <property type="project" value="InterPro"/>
</dbReference>
<evidence type="ECO:0000313" key="5">
    <source>
        <dbReference type="Proteomes" id="UP000187013"/>
    </source>
</evidence>
<organism evidence="4 5">
    <name type="scientific">Zygosaccharomyces rouxii</name>
    <dbReference type="NCBI Taxonomy" id="4956"/>
    <lineage>
        <taxon>Eukaryota</taxon>
        <taxon>Fungi</taxon>
        <taxon>Dikarya</taxon>
        <taxon>Ascomycota</taxon>
        <taxon>Saccharomycotina</taxon>
        <taxon>Saccharomycetes</taxon>
        <taxon>Saccharomycetales</taxon>
        <taxon>Saccharomycetaceae</taxon>
        <taxon>Zygosaccharomyces</taxon>
    </lineage>
</organism>
<evidence type="ECO:0000256" key="3">
    <source>
        <dbReference type="SAM" id="Coils"/>
    </source>
</evidence>
<keyword evidence="2" id="KW-0963">Cytoplasm</keyword>
<reference evidence="4 5" key="1">
    <citation type="submission" date="2016-08" db="EMBL/GenBank/DDBJ databases">
        <title>Draft genome sequence of allopolyploid Zygosaccharomyces rouxii.</title>
        <authorList>
            <person name="Watanabe J."/>
            <person name="Uehara K."/>
            <person name="Mogi Y."/>
            <person name="Tsukioka Y."/>
        </authorList>
    </citation>
    <scope>NUCLEOTIDE SEQUENCE [LARGE SCALE GENOMIC DNA]</scope>
    <source>
        <strain evidence="4 5">NBRC 110957</strain>
    </source>
</reference>